<proteinExistence type="predicted"/>
<name>A0A2M4DL60_ANODA</name>
<evidence type="ECO:0000256" key="1">
    <source>
        <dbReference type="SAM" id="MobiDB-lite"/>
    </source>
</evidence>
<organism evidence="2">
    <name type="scientific">Anopheles darlingi</name>
    <name type="common">Mosquito</name>
    <dbReference type="NCBI Taxonomy" id="43151"/>
    <lineage>
        <taxon>Eukaryota</taxon>
        <taxon>Metazoa</taxon>
        <taxon>Ecdysozoa</taxon>
        <taxon>Arthropoda</taxon>
        <taxon>Hexapoda</taxon>
        <taxon>Insecta</taxon>
        <taxon>Pterygota</taxon>
        <taxon>Neoptera</taxon>
        <taxon>Endopterygota</taxon>
        <taxon>Diptera</taxon>
        <taxon>Nematocera</taxon>
        <taxon>Culicoidea</taxon>
        <taxon>Culicidae</taxon>
        <taxon>Anophelinae</taxon>
        <taxon>Anopheles</taxon>
    </lineage>
</organism>
<sequence length="80" mass="9140">MGAWCLLVASDASDALVAVVKTFLHKDPPSSRRRARSSKNHRTTEVPKSLELHRSEQLNPRRFFVSFLFRPFFVQNGPSL</sequence>
<feature type="compositionally biased region" description="Basic residues" evidence="1">
    <location>
        <begin position="31"/>
        <end position="41"/>
    </location>
</feature>
<evidence type="ECO:0000313" key="2">
    <source>
        <dbReference type="EMBL" id="MBW78293.1"/>
    </source>
</evidence>
<dbReference type="EMBL" id="GGFL01014115">
    <property type="protein sequence ID" value="MBW78293.1"/>
    <property type="molecule type" value="Transcribed_RNA"/>
</dbReference>
<reference evidence="2" key="1">
    <citation type="submission" date="2018-01" db="EMBL/GenBank/DDBJ databases">
        <title>An insight into the sialome of Amazonian anophelines.</title>
        <authorList>
            <person name="Ribeiro J.M."/>
            <person name="Scarpassa V."/>
            <person name="Calvo E."/>
        </authorList>
    </citation>
    <scope>NUCLEOTIDE SEQUENCE</scope>
</reference>
<dbReference type="AlphaFoldDB" id="A0A2M4DL60"/>
<accession>A0A2M4DL60</accession>
<protein>
    <submittedName>
        <fullName evidence="2">Putative secreted protein</fullName>
    </submittedName>
</protein>
<feature type="region of interest" description="Disordered" evidence="1">
    <location>
        <begin position="27"/>
        <end position="50"/>
    </location>
</feature>